<feature type="region of interest" description="Disordered" evidence="4">
    <location>
        <begin position="199"/>
        <end position="220"/>
    </location>
</feature>
<evidence type="ECO:0000256" key="4">
    <source>
        <dbReference type="SAM" id="MobiDB-lite"/>
    </source>
</evidence>
<dbReference type="SMART" id="SM00443">
    <property type="entry name" value="G_patch"/>
    <property type="match status" value="1"/>
</dbReference>
<evidence type="ECO:0000313" key="6">
    <source>
        <dbReference type="Proteomes" id="UP000695022"/>
    </source>
</evidence>
<evidence type="ECO:0000256" key="2">
    <source>
        <dbReference type="ARBA" id="ARBA00021978"/>
    </source>
</evidence>
<comment type="similarity">
    <text evidence="1">Belongs to the GPATCH11 family.</text>
</comment>
<feature type="compositionally biased region" description="Basic residues" evidence="4">
    <location>
        <begin position="44"/>
        <end position="55"/>
    </location>
</feature>
<organism evidence="6 7">
    <name type="scientific">Priapulus caudatus</name>
    <name type="common">Priapulid worm</name>
    <dbReference type="NCBI Taxonomy" id="37621"/>
    <lineage>
        <taxon>Eukaryota</taxon>
        <taxon>Metazoa</taxon>
        <taxon>Ecdysozoa</taxon>
        <taxon>Scalidophora</taxon>
        <taxon>Priapulida</taxon>
        <taxon>Priapulimorpha</taxon>
        <taxon>Priapulimorphida</taxon>
        <taxon>Priapulidae</taxon>
        <taxon>Priapulus</taxon>
    </lineage>
</organism>
<dbReference type="InterPro" id="IPR039249">
    <property type="entry name" value="GPATCH11"/>
</dbReference>
<reference evidence="7" key="1">
    <citation type="submission" date="2025-08" db="UniProtKB">
        <authorList>
            <consortium name="RefSeq"/>
        </authorList>
    </citation>
    <scope>IDENTIFICATION</scope>
</reference>
<sequence>MNKADTDSDDDYMSDAVLAMCEDKRPGLVSRNQARFNQTETKSHKSAIKNTVKSKKQQEREMRDSGLSKAITQDNKGFALLQKMGYQPGMALGRDASKGRLEPVGIQIKAGRGGLGQETAIKERQVEVETMRASWKGKRKMMDQNLKEEFMKKQRGKLEDRDIERDLKQSQLVCYQLDEREEVDVPVEPWFWPAVIMKGEEEEEDDVDEEDEAKEESTDIEPKEKLEYLTCYLRNRHTYCLWCGTTYTDQEDMKQNCPGDTAIAHK</sequence>
<dbReference type="InterPro" id="IPR000467">
    <property type="entry name" value="G_patch_dom"/>
</dbReference>
<evidence type="ECO:0000256" key="3">
    <source>
        <dbReference type="ARBA" id="ARBA00030688"/>
    </source>
</evidence>
<dbReference type="PANTHER" id="PTHR21032">
    <property type="entry name" value="G PATCH DOMAIN-CONTAINING PROTEIN 11"/>
    <property type="match status" value="1"/>
</dbReference>
<dbReference type="RefSeq" id="XP_014676304.1">
    <property type="nucleotide sequence ID" value="XM_014820818.1"/>
</dbReference>
<dbReference type="GeneID" id="106816236"/>
<dbReference type="Pfam" id="PF13821">
    <property type="entry name" value="DUF4187"/>
    <property type="match status" value="1"/>
</dbReference>
<feature type="compositionally biased region" description="Polar residues" evidence="4">
    <location>
        <begin position="30"/>
        <end position="40"/>
    </location>
</feature>
<evidence type="ECO:0000256" key="1">
    <source>
        <dbReference type="ARBA" id="ARBA00007140"/>
    </source>
</evidence>
<feature type="compositionally biased region" description="Basic and acidic residues" evidence="4">
    <location>
        <begin position="56"/>
        <end position="66"/>
    </location>
</feature>
<proteinExistence type="inferred from homology"/>
<dbReference type="PANTHER" id="PTHR21032:SF0">
    <property type="entry name" value="G PATCH DOMAIN-CONTAINING PROTEIN 11"/>
    <property type="match status" value="1"/>
</dbReference>
<dbReference type="SMART" id="SM01173">
    <property type="entry name" value="DUF4187"/>
    <property type="match status" value="1"/>
</dbReference>
<keyword evidence="6" id="KW-1185">Reference proteome</keyword>
<evidence type="ECO:0000313" key="7">
    <source>
        <dbReference type="RefSeq" id="XP_014676304.1"/>
    </source>
</evidence>
<dbReference type="PROSITE" id="PS50174">
    <property type="entry name" value="G_PATCH"/>
    <property type="match status" value="1"/>
</dbReference>
<feature type="domain" description="G-patch" evidence="5">
    <location>
        <begin position="73"/>
        <end position="120"/>
    </location>
</feature>
<name>A0ABM1EVT3_PRICU</name>
<accession>A0ABM1EVT3</accession>
<dbReference type="Pfam" id="PF01585">
    <property type="entry name" value="G-patch"/>
    <property type="match status" value="1"/>
</dbReference>
<gene>
    <name evidence="7" type="primary">LOC106816236</name>
</gene>
<dbReference type="Proteomes" id="UP000695022">
    <property type="component" value="Unplaced"/>
</dbReference>
<evidence type="ECO:0000259" key="5">
    <source>
        <dbReference type="PROSITE" id="PS50174"/>
    </source>
</evidence>
<feature type="region of interest" description="Disordered" evidence="4">
    <location>
        <begin position="29"/>
        <end position="70"/>
    </location>
</feature>
<feature type="compositionally biased region" description="Acidic residues" evidence="4">
    <location>
        <begin position="200"/>
        <end position="214"/>
    </location>
</feature>
<dbReference type="InterPro" id="IPR025239">
    <property type="entry name" value="DUF4187"/>
</dbReference>
<protein>
    <recommendedName>
        <fullName evidence="2">G patch domain-containing protein 11</fullName>
    </recommendedName>
    <alternativeName>
        <fullName evidence="3">Coiled-coil domain-containing protein 75</fullName>
    </alternativeName>
</protein>